<name>A0A926IRN6_9BACT</name>
<evidence type="ECO:0000256" key="3">
    <source>
        <dbReference type="ARBA" id="ARBA00023163"/>
    </source>
</evidence>
<keyword evidence="2" id="KW-0238">DNA-binding</keyword>
<dbReference type="PROSITE" id="PS01124">
    <property type="entry name" value="HTH_ARAC_FAMILY_2"/>
    <property type="match status" value="1"/>
</dbReference>
<dbReference type="Pfam" id="PF13424">
    <property type="entry name" value="TPR_12"/>
    <property type="match status" value="1"/>
</dbReference>
<proteinExistence type="predicted"/>
<dbReference type="PANTHER" id="PTHR43280:SF2">
    <property type="entry name" value="HTH-TYPE TRANSCRIPTIONAL REGULATOR EXSA"/>
    <property type="match status" value="1"/>
</dbReference>
<accession>A0A926IRN6</accession>
<feature type="compositionally biased region" description="Basic and acidic residues" evidence="5">
    <location>
        <begin position="433"/>
        <end position="452"/>
    </location>
</feature>
<comment type="caution">
    <text evidence="8">The sequence shown here is derived from an EMBL/GenBank/DDBJ whole genome shotgun (WGS) entry which is preliminary data.</text>
</comment>
<dbReference type="PROSITE" id="PS50005">
    <property type="entry name" value="TPR"/>
    <property type="match status" value="1"/>
</dbReference>
<evidence type="ECO:0000256" key="6">
    <source>
        <dbReference type="SAM" id="Phobius"/>
    </source>
</evidence>
<sequence>MNKRIFILCNILLLLIVSLPLLADDMLNYEELAKLPASDLLQHGDAHMKLNHTDTAMGYYIILAGKYNTAMDKSDKYLCAMACNSAAQIFHQKDNYSKAFELYLKGVQICERNNFSDLLAEFYKNIGNLYSTFQDFQQAINCYKKGLEFARETGNTKTEIKLLMNLSGISCYADLTDEAKIYYDEMMKFAGKDTLIEYFGYLNKALILANEKKYEASIKCYEQSAAYATKMHLAPRFTGSVYGELAKLYEKIGQTDSAIHYCHLNTDYSEEHNIMYMLVESLKSLATLYEKTGDKKNALLYKSRYLAVSDSLFSMNEFNKMKNTQFIYEMDKNYQKIASLTTDKEQKDIQIKTQRKFLFIISGSLLVFIIMLILVYTHKRRLHHAYKDLFNRNNELLQSEQENKKLRIEYENKLIEERTKNAQLTITMGKAPTPEKNDKTGSLEKENEKAEETTGDSDEIKLYSANKLTEEQKENLLHAIKKVMDNPAEFCDCEFSLERLAALIGSNSRYVSLIINETYNKNFRAFINEYRIKEAQLRLMNTSQYGNYTIKAIAESVGYKSHTNFIIIFKKITGITPSIYQKIAKEKE</sequence>
<keyword evidence="6" id="KW-0472">Membrane</keyword>
<feature type="transmembrane region" description="Helical" evidence="6">
    <location>
        <begin position="357"/>
        <end position="377"/>
    </location>
</feature>
<keyword evidence="6" id="KW-0812">Transmembrane</keyword>
<dbReference type="PANTHER" id="PTHR43280">
    <property type="entry name" value="ARAC-FAMILY TRANSCRIPTIONAL REGULATOR"/>
    <property type="match status" value="1"/>
</dbReference>
<keyword evidence="4" id="KW-0802">TPR repeat</keyword>
<keyword evidence="1" id="KW-0805">Transcription regulation</keyword>
<evidence type="ECO:0000256" key="4">
    <source>
        <dbReference type="PROSITE-ProRule" id="PRU00339"/>
    </source>
</evidence>
<evidence type="ECO:0000313" key="9">
    <source>
        <dbReference type="Proteomes" id="UP000651085"/>
    </source>
</evidence>
<evidence type="ECO:0000256" key="5">
    <source>
        <dbReference type="SAM" id="MobiDB-lite"/>
    </source>
</evidence>
<gene>
    <name evidence="8" type="ORF">H8744_17950</name>
</gene>
<dbReference type="SUPFAM" id="SSF48452">
    <property type="entry name" value="TPR-like"/>
    <property type="match status" value="2"/>
</dbReference>
<evidence type="ECO:0000259" key="7">
    <source>
        <dbReference type="PROSITE" id="PS01124"/>
    </source>
</evidence>
<reference evidence="8" key="1">
    <citation type="submission" date="2020-08" db="EMBL/GenBank/DDBJ databases">
        <title>Genome public.</title>
        <authorList>
            <person name="Liu C."/>
            <person name="Sun Q."/>
        </authorList>
    </citation>
    <scope>NUCLEOTIDE SEQUENCE</scope>
    <source>
        <strain evidence="8">N12</strain>
    </source>
</reference>
<evidence type="ECO:0000313" key="8">
    <source>
        <dbReference type="EMBL" id="MBC8595096.1"/>
    </source>
</evidence>
<keyword evidence="3" id="KW-0804">Transcription</keyword>
<organism evidence="8 9">
    <name type="scientific">Jilunia laotingensis</name>
    <dbReference type="NCBI Taxonomy" id="2763675"/>
    <lineage>
        <taxon>Bacteria</taxon>
        <taxon>Pseudomonadati</taxon>
        <taxon>Bacteroidota</taxon>
        <taxon>Bacteroidia</taxon>
        <taxon>Bacteroidales</taxon>
        <taxon>Bacteroidaceae</taxon>
        <taxon>Jilunia</taxon>
    </lineage>
</organism>
<protein>
    <submittedName>
        <fullName evidence="8">Tetratricopeptide repeat protein</fullName>
    </submittedName>
</protein>
<dbReference type="Pfam" id="PF13181">
    <property type="entry name" value="TPR_8"/>
    <property type="match status" value="1"/>
</dbReference>
<dbReference type="GO" id="GO:0043565">
    <property type="term" value="F:sequence-specific DNA binding"/>
    <property type="evidence" value="ECO:0007669"/>
    <property type="project" value="InterPro"/>
</dbReference>
<dbReference type="InterPro" id="IPR011990">
    <property type="entry name" value="TPR-like_helical_dom_sf"/>
</dbReference>
<dbReference type="InterPro" id="IPR009057">
    <property type="entry name" value="Homeodomain-like_sf"/>
</dbReference>
<keyword evidence="9" id="KW-1185">Reference proteome</keyword>
<feature type="region of interest" description="Disordered" evidence="5">
    <location>
        <begin position="429"/>
        <end position="456"/>
    </location>
</feature>
<dbReference type="Proteomes" id="UP000651085">
    <property type="component" value="Unassembled WGS sequence"/>
</dbReference>
<dbReference type="InterPro" id="IPR019734">
    <property type="entry name" value="TPR_rpt"/>
</dbReference>
<evidence type="ECO:0000256" key="2">
    <source>
        <dbReference type="ARBA" id="ARBA00023125"/>
    </source>
</evidence>
<dbReference type="Gene3D" id="1.25.40.10">
    <property type="entry name" value="Tetratricopeptide repeat domain"/>
    <property type="match status" value="2"/>
</dbReference>
<dbReference type="SUPFAM" id="SSF46689">
    <property type="entry name" value="Homeodomain-like"/>
    <property type="match status" value="1"/>
</dbReference>
<evidence type="ECO:0000256" key="1">
    <source>
        <dbReference type="ARBA" id="ARBA00023015"/>
    </source>
</evidence>
<dbReference type="Pfam" id="PF12833">
    <property type="entry name" value="HTH_18"/>
    <property type="match status" value="1"/>
</dbReference>
<feature type="repeat" description="TPR" evidence="4">
    <location>
        <begin position="120"/>
        <end position="153"/>
    </location>
</feature>
<dbReference type="SMART" id="SM00342">
    <property type="entry name" value="HTH_ARAC"/>
    <property type="match status" value="1"/>
</dbReference>
<dbReference type="InterPro" id="IPR018060">
    <property type="entry name" value="HTH_AraC"/>
</dbReference>
<keyword evidence="6" id="KW-1133">Transmembrane helix</keyword>
<dbReference type="GO" id="GO:0003700">
    <property type="term" value="F:DNA-binding transcription factor activity"/>
    <property type="evidence" value="ECO:0007669"/>
    <property type="project" value="InterPro"/>
</dbReference>
<dbReference type="EMBL" id="JACRTF010000001">
    <property type="protein sequence ID" value="MBC8595096.1"/>
    <property type="molecule type" value="Genomic_DNA"/>
</dbReference>
<feature type="domain" description="HTH araC/xylS-type" evidence="7">
    <location>
        <begin position="474"/>
        <end position="583"/>
    </location>
</feature>
<dbReference type="AlphaFoldDB" id="A0A926IRN6"/>
<dbReference type="RefSeq" id="WP_262436170.1">
    <property type="nucleotide sequence ID" value="NZ_JACRTF010000001.1"/>
</dbReference>
<dbReference type="SMART" id="SM00028">
    <property type="entry name" value="TPR"/>
    <property type="match status" value="5"/>
</dbReference>
<dbReference type="Gene3D" id="1.10.10.60">
    <property type="entry name" value="Homeodomain-like"/>
    <property type="match status" value="2"/>
</dbReference>